<evidence type="ECO:0000313" key="3">
    <source>
        <dbReference type="Proteomes" id="UP001163850"/>
    </source>
</evidence>
<gene>
    <name evidence="2" type="ORF">F5890DRAFT_846962</name>
</gene>
<comment type="caution">
    <text evidence="2">The sequence shown here is derived from an EMBL/GenBank/DDBJ whole genome shotgun (WGS) entry which is preliminary data.</text>
</comment>
<name>A0AA38UME7_9AGAR</name>
<proteinExistence type="predicted"/>
<dbReference type="AlphaFoldDB" id="A0AA38UME7"/>
<accession>A0AA38UME7</accession>
<evidence type="ECO:0000256" key="1">
    <source>
        <dbReference type="SAM" id="SignalP"/>
    </source>
</evidence>
<sequence length="240" mass="26680">MLFSISYVFLGLIAVIHAIPIDSGITYSSGQTAPSHPPHAVAVAVAVTPLLDPRRLQAQLPPPPPPKPNQKIYVNFLNGNLLRTPCLDPRVKEELKLIFEEYRQHLHVDGPFDLIFLDDFEHDGDIHDNFHDVMFWGEGVGGGCQTEREPCRVRYDDPAVFARVPRPTTHLASVLSDITVTNTTADLFDVTYAMRIRVLSESGHPVAVPNIASPIETFRFDPKMPRISIKNIAVSNVTGR</sequence>
<reference evidence="2" key="1">
    <citation type="submission" date="2022-08" db="EMBL/GenBank/DDBJ databases">
        <authorList>
            <consortium name="DOE Joint Genome Institute"/>
            <person name="Min B."/>
            <person name="Riley R."/>
            <person name="Sierra-Patev S."/>
            <person name="Naranjo-Ortiz M."/>
            <person name="Looney B."/>
            <person name="Konkel Z."/>
            <person name="Slot J.C."/>
            <person name="Sakamoto Y."/>
            <person name="Steenwyk J.L."/>
            <person name="Rokas A."/>
            <person name="Carro J."/>
            <person name="Camarero S."/>
            <person name="Ferreira P."/>
            <person name="Molpeceres G."/>
            <person name="Ruiz-Duenas F.J."/>
            <person name="Serrano A."/>
            <person name="Henrissat B."/>
            <person name="Drula E."/>
            <person name="Hughes K.W."/>
            <person name="Mata J.L."/>
            <person name="Ishikawa N.K."/>
            <person name="Vargas-Isla R."/>
            <person name="Ushijima S."/>
            <person name="Smith C.A."/>
            <person name="Ahrendt S."/>
            <person name="Andreopoulos W."/>
            <person name="He G."/>
            <person name="Labutti K."/>
            <person name="Lipzen A."/>
            <person name="Ng V."/>
            <person name="Sandor L."/>
            <person name="Barry K."/>
            <person name="Martinez A.T."/>
            <person name="Xiao Y."/>
            <person name="Gibbons J.G."/>
            <person name="Terashima K."/>
            <person name="Hibbett D.S."/>
            <person name="Grigoriev I.V."/>
        </authorList>
    </citation>
    <scope>NUCLEOTIDE SEQUENCE</scope>
    <source>
        <strain evidence="2">TFB7829</strain>
    </source>
</reference>
<dbReference type="Proteomes" id="UP001163850">
    <property type="component" value="Unassembled WGS sequence"/>
</dbReference>
<feature type="signal peptide" evidence="1">
    <location>
        <begin position="1"/>
        <end position="18"/>
    </location>
</feature>
<evidence type="ECO:0000313" key="2">
    <source>
        <dbReference type="EMBL" id="KAJ3979792.1"/>
    </source>
</evidence>
<dbReference type="EMBL" id="MU802269">
    <property type="protein sequence ID" value="KAJ3979792.1"/>
    <property type="molecule type" value="Genomic_DNA"/>
</dbReference>
<feature type="chain" id="PRO_5041324139" evidence="1">
    <location>
        <begin position="19"/>
        <end position="240"/>
    </location>
</feature>
<protein>
    <submittedName>
        <fullName evidence="2">Uncharacterized protein</fullName>
    </submittedName>
</protein>
<keyword evidence="1" id="KW-0732">Signal</keyword>
<organism evidence="2 3">
    <name type="scientific">Lentinula detonsa</name>
    <dbReference type="NCBI Taxonomy" id="2804962"/>
    <lineage>
        <taxon>Eukaryota</taxon>
        <taxon>Fungi</taxon>
        <taxon>Dikarya</taxon>
        <taxon>Basidiomycota</taxon>
        <taxon>Agaricomycotina</taxon>
        <taxon>Agaricomycetes</taxon>
        <taxon>Agaricomycetidae</taxon>
        <taxon>Agaricales</taxon>
        <taxon>Marasmiineae</taxon>
        <taxon>Omphalotaceae</taxon>
        <taxon>Lentinula</taxon>
    </lineage>
</organism>